<name>A0A1H0P1Q1_9PSED</name>
<dbReference type="Proteomes" id="UP000198827">
    <property type="component" value="Chromosome I"/>
</dbReference>
<sequence length="397" mass="45588">MLQLNWPAWVARVNSTKGKWALERWLLMYLHEQQNVDRLALAIMEHLMAGGQNIQVRVQSIWVDGTPQAAFSPKGHLPHEERPQCELADLLVCVRLESSNGQLQRERAMLIQAKVASDYDQLPGGESTKKERLLFEDCDRQQSITLYPGVKRENPIGEYQLDTGSGKQVYGLHDCARFLLMAKERWENVDQAFAPLQVGWPFFSGKKQIYPPESFLDAVIGMVSGIAPKLGRDIDIGTATSDCAWTKMVNDLQGKYLPVTMNGYDRQPRVTTSTDSVKSPYLIFSTMYESQTVNFRTNDQWREWCLLSVPFLRHRSVFSRLKERFKFLFFRKSRWGMEEELEYLRTSGYESRAGLKLWNDHPNNPPPADSEMNDGNGPHIPILVVTIRGLETDRRSD</sequence>
<reference evidence="1 2" key="1">
    <citation type="submission" date="2016-10" db="EMBL/GenBank/DDBJ databases">
        <authorList>
            <person name="de Groot N.N."/>
        </authorList>
    </citation>
    <scope>NUCLEOTIDE SEQUENCE [LARGE SCALE GENOMIC DNA]</scope>
    <source>
        <strain evidence="1 2">CECT 7543</strain>
    </source>
</reference>
<gene>
    <name evidence="1" type="ORF">SAMN04489798_4388</name>
</gene>
<dbReference type="AlphaFoldDB" id="A0A1H0P1Q1"/>
<evidence type="ECO:0000313" key="2">
    <source>
        <dbReference type="Proteomes" id="UP000198827"/>
    </source>
</evidence>
<dbReference type="EMBL" id="LT629705">
    <property type="protein sequence ID" value="SDO98922.1"/>
    <property type="molecule type" value="Genomic_DNA"/>
</dbReference>
<protein>
    <submittedName>
        <fullName evidence="1">Uncharacterized protein</fullName>
    </submittedName>
</protein>
<organism evidence="1 2">
    <name type="scientific">Pseudomonas arsenicoxydans</name>
    <dbReference type="NCBI Taxonomy" id="702115"/>
    <lineage>
        <taxon>Bacteria</taxon>
        <taxon>Pseudomonadati</taxon>
        <taxon>Pseudomonadota</taxon>
        <taxon>Gammaproteobacteria</taxon>
        <taxon>Pseudomonadales</taxon>
        <taxon>Pseudomonadaceae</taxon>
        <taxon>Pseudomonas</taxon>
    </lineage>
</organism>
<proteinExistence type="predicted"/>
<dbReference type="OrthoDB" id="6845438at2"/>
<dbReference type="RefSeq" id="WP_090183974.1">
    <property type="nucleotide sequence ID" value="NZ_LT629705.1"/>
</dbReference>
<evidence type="ECO:0000313" key="1">
    <source>
        <dbReference type="EMBL" id="SDO98922.1"/>
    </source>
</evidence>
<accession>A0A1H0P1Q1</accession>